<comment type="caution">
    <text evidence="2">The sequence shown here is derived from an EMBL/GenBank/DDBJ whole genome shotgun (WGS) entry which is preliminary data.</text>
</comment>
<sequence>MKKRRLVVFLAITFVLTFALTPVVAAKSYGADISKQLADVRKETAKYHDIQAAFDDGYETDYGVVPNMGIHLVRNDLLADPNLDPIVPEVLVYEPKKNGGYKLVALEYMTAGGERPSLFGQEFDDGPFPGSFALHAWIWQANPDGMFAEFNPNVANVEEE</sequence>
<protein>
    <submittedName>
        <fullName evidence="2">Uncharacterized protein</fullName>
    </submittedName>
</protein>
<feature type="chain" id="PRO_5026271449" evidence="1">
    <location>
        <begin position="26"/>
        <end position="160"/>
    </location>
</feature>
<evidence type="ECO:0000256" key="1">
    <source>
        <dbReference type="SAM" id="SignalP"/>
    </source>
</evidence>
<keyword evidence="3" id="KW-1185">Reference proteome</keyword>
<keyword evidence="1" id="KW-0732">Signal</keyword>
<dbReference type="Proteomes" id="UP000480185">
    <property type="component" value="Unassembled WGS sequence"/>
</dbReference>
<organism evidence="2 3">
    <name type="scientific">Salinibacillus xinjiangensis</name>
    <dbReference type="NCBI Taxonomy" id="1229268"/>
    <lineage>
        <taxon>Bacteria</taxon>
        <taxon>Bacillati</taxon>
        <taxon>Bacillota</taxon>
        <taxon>Bacilli</taxon>
        <taxon>Bacillales</taxon>
        <taxon>Bacillaceae</taxon>
        <taxon>Salinibacillus</taxon>
    </lineage>
</organism>
<gene>
    <name evidence="2" type="ORF">GH754_15855</name>
</gene>
<dbReference type="OrthoDB" id="2449873at2"/>
<accession>A0A6G1XA58</accession>
<feature type="signal peptide" evidence="1">
    <location>
        <begin position="1"/>
        <end position="25"/>
    </location>
</feature>
<name>A0A6G1XA58_9BACI</name>
<dbReference type="AlphaFoldDB" id="A0A6G1XA58"/>
<proteinExistence type="predicted"/>
<reference evidence="2 3" key="1">
    <citation type="submission" date="2019-11" db="EMBL/GenBank/DDBJ databases">
        <authorList>
            <person name="Li J."/>
        </authorList>
    </citation>
    <scope>NUCLEOTIDE SEQUENCE [LARGE SCALE GENOMIC DNA]</scope>
    <source>
        <strain evidence="2 3">J4</strain>
    </source>
</reference>
<dbReference type="EMBL" id="WJNH01000011">
    <property type="protein sequence ID" value="MRG87760.1"/>
    <property type="molecule type" value="Genomic_DNA"/>
</dbReference>
<evidence type="ECO:0000313" key="3">
    <source>
        <dbReference type="Proteomes" id="UP000480185"/>
    </source>
</evidence>
<evidence type="ECO:0000313" key="2">
    <source>
        <dbReference type="EMBL" id="MRG87760.1"/>
    </source>
</evidence>
<dbReference type="RefSeq" id="WP_153729644.1">
    <property type="nucleotide sequence ID" value="NZ_WJNH01000011.1"/>
</dbReference>